<comment type="caution">
    <text evidence="1">The sequence shown here is derived from an EMBL/GenBank/DDBJ whole genome shotgun (WGS) entry which is preliminary data.</text>
</comment>
<reference evidence="1" key="1">
    <citation type="submission" date="2021-08" db="EMBL/GenBank/DDBJ databases">
        <authorList>
            <person name="Stevens D.C."/>
        </authorList>
    </citation>
    <scope>NUCLEOTIDE SEQUENCE</scope>
    <source>
        <strain evidence="1">DSM 53165</strain>
    </source>
</reference>
<proteinExistence type="predicted"/>
<dbReference type="Proteomes" id="UP001139031">
    <property type="component" value="Unassembled WGS sequence"/>
</dbReference>
<evidence type="ECO:0000313" key="1">
    <source>
        <dbReference type="EMBL" id="MBZ5709658.1"/>
    </source>
</evidence>
<gene>
    <name evidence="1" type="ORF">K7C98_10325</name>
</gene>
<accession>A0ABS7TN55</accession>
<protein>
    <recommendedName>
        <fullName evidence="3">Transmembrane protein</fullName>
    </recommendedName>
</protein>
<evidence type="ECO:0000313" key="2">
    <source>
        <dbReference type="Proteomes" id="UP001139031"/>
    </source>
</evidence>
<dbReference type="RefSeq" id="WP_224191430.1">
    <property type="nucleotide sequence ID" value="NZ_JAIRAU010000008.1"/>
</dbReference>
<dbReference type="EMBL" id="JAIRAU010000008">
    <property type="protein sequence ID" value="MBZ5709658.1"/>
    <property type="molecule type" value="Genomic_DNA"/>
</dbReference>
<evidence type="ECO:0008006" key="3">
    <source>
        <dbReference type="Google" id="ProtNLM"/>
    </source>
</evidence>
<organism evidence="1 2">
    <name type="scientific">Nannocystis pusilla</name>
    <dbReference type="NCBI Taxonomy" id="889268"/>
    <lineage>
        <taxon>Bacteria</taxon>
        <taxon>Pseudomonadati</taxon>
        <taxon>Myxococcota</taxon>
        <taxon>Polyangia</taxon>
        <taxon>Nannocystales</taxon>
        <taxon>Nannocystaceae</taxon>
        <taxon>Nannocystis</taxon>
    </lineage>
</organism>
<sequence length="623" mass="68588">MIIDVATDRYQKLFGHHPFATTLFTSAGIPYEAMVAALSDPSAAEGTLNNLLKGELQNQIGTRDFKLGAQYMIHRIVTAAQESIDMGSLGTNGVLRTLDGAIELVMTRFSLQDLMDEEMVAKALIDAAFGAGMKALGALGPVGKVVAAIVGFGVAIGQAWIARQEAAKQSEEQARRAVFAMMPPLQQPSKDTDDYLVNTVLLPILAGGEWTKIFSPRFDSDEWVGVKRKGGYAFAPGKTTQGEDDAGEAVSVFKPGEGLGLLPGMDMITSVVQVSLDPFGPEIARFNADRSYHWPIKREHVVDVGQYYINLGRLGATAWALVAQQEHSLDLYKVHVAALHEKWKRYCGGGIQFLRDNGKAWQEGGSRFDDLRYVYGSAIGCAVGTWQCFLSGGTTYSPKYGRSIPGNPRGEMGQFDGLSREYGCVLHPNQTRATTKGEPCLISLYDSHLRKTLDDLRKRQVHYLRHSLLCAYVRSSWDAFKDDKMMTLLKQMRATLLEHPDRRLVDLADVPMGEMFEGRDWREQLKEKGVQSRPPGLLGLKLSVGTIEPGKEPPPKVEEDPRPMPFAQGKPKRCSPGVCEPSATPVDDGKYIRLAAYLGGTALTSAAGYWLYRQTQARKDSRY</sequence>
<keyword evidence="2" id="KW-1185">Reference proteome</keyword>
<name>A0ABS7TN55_9BACT</name>